<dbReference type="InterPro" id="IPR004263">
    <property type="entry name" value="Exostosin"/>
</dbReference>
<keyword evidence="7" id="KW-1133">Transmembrane helix</keyword>
<evidence type="ECO:0000256" key="7">
    <source>
        <dbReference type="SAM" id="Phobius"/>
    </source>
</evidence>
<comment type="subcellular location">
    <subcellularLocation>
        <location evidence="1">Golgi apparatus membrane</location>
        <topology evidence="1">Single-pass type II membrane protein</topology>
    </subcellularLocation>
</comment>
<organism evidence="9 10">
    <name type="scientific">Manihot esculenta</name>
    <name type="common">Cassava</name>
    <name type="synonym">Jatropha manihot</name>
    <dbReference type="NCBI Taxonomy" id="3983"/>
    <lineage>
        <taxon>Eukaryota</taxon>
        <taxon>Viridiplantae</taxon>
        <taxon>Streptophyta</taxon>
        <taxon>Embryophyta</taxon>
        <taxon>Tracheophyta</taxon>
        <taxon>Spermatophyta</taxon>
        <taxon>Magnoliopsida</taxon>
        <taxon>eudicotyledons</taxon>
        <taxon>Gunneridae</taxon>
        <taxon>Pentapetalae</taxon>
        <taxon>rosids</taxon>
        <taxon>fabids</taxon>
        <taxon>Malpighiales</taxon>
        <taxon>Euphorbiaceae</taxon>
        <taxon>Crotonoideae</taxon>
        <taxon>Manihoteae</taxon>
        <taxon>Manihot</taxon>
    </lineage>
</organism>
<dbReference type="OrthoDB" id="1924787at2759"/>
<accession>A0A2C9U9N8</accession>
<dbReference type="GO" id="GO:0016757">
    <property type="term" value="F:glycosyltransferase activity"/>
    <property type="evidence" value="ECO:0007669"/>
    <property type="project" value="UniProtKB-KW"/>
</dbReference>
<evidence type="ECO:0000256" key="5">
    <source>
        <dbReference type="ARBA" id="ARBA00023034"/>
    </source>
</evidence>
<dbReference type="AlphaFoldDB" id="A0A2C9U9N8"/>
<gene>
    <name evidence="9" type="ORF">MANES_16G076000v8</name>
</gene>
<evidence type="ECO:0000313" key="9">
    <source>
        <dbReference type="EMBL" id="OAY26804.1"/>
    </source>
</evidence>
<feature type="compositionally biased region" description="Basic and acidic residues" evidence="6">
    <location>
        <begin position="136"/>
        <end position="152"/>
    </location>
</feature>
<evidence type="ECO:0000256" key="6">
    <source>
        <dbReference type="SAM" id="MobiDB-lite"/>
    </source>
</evidence>
<evidence type="ECO:0000256" key="4">
    <source>
        <dbReference type="ARBA" id="ARBA00022968"/>
    </source>
</evidence>
<keyword evidence="3" id="KW-0808">Transferase</keyword>
<evidence type="ECO:0000256" key="3">
    <source>
        <dbReference type="ARBA" id="ARBA00022676"/>
    </source>
</evidence>
<reference evidence="10" key="1">
    <citation type="journal article" date="2016" name="Nat. Biotechnol.">
        <title>Sequencing wild and cultivated cassava and related species reveals extensive interspecific hybridization and genetic diversity.</title>
        <authorList>
            <person name="Bredeson J.V."/>
            <person name="Lyons J.B."/>
            <person name="Prochnik S.E."/>
            <person name="Wu G.A."/>
            <person name="Ha C.M."/>
            <person name="Edsinger-Gonzales E."/>
            <person name="Grimwood J."/>
            <person name="Schmutz J."/>
            <person name="Rabbi I.Y."/>
            <person name="Egesi C."/>
            <person name="Nauluvula P."/>
            <person name="Lebot V."/>
            <person name="Ndunguru J."/>
            <person name="Mkamilo G."/>
            <person name="Bart R.S."/>
            <person name="Setter T.L."/>
            <person name="Gleadow R.M."/>
            <person name="Kulakow P."/>
            <person name="Ferguson M.E."/>
            <person name="Rounsley S."/>
            <person name="Rokhsar D.S."/>
        </authorList>
    </citation>
    <scope>NUCLEOTIDE SEQUENCE [LARGE SCALE GENOMIC DNA]</scope>
    <source>
        <strain evidence="10">cv. AM560-2</strain>
    </source>
</reference>
<feature type="transmembrane region" description="Helical" evidence="7">
    <location>
        <begin position="16"/>
        <end position="33"/>
    </location>
</feature>
<evidence type="ECO:0000256" key="1">
    <source>
        <dbReference type="ARBA" id="ARBA00004323"/>
    </source>
</evidence>
<dbReference type="OMA" id="FMWHDGE"/>
<feature type="region of interest" description="Disordered" evidence="6">
    <location>
        <begin position="136"/>
        <end position="155"/>
    </location>
</feature>
<dbReference type="PANTHER" id="PTHR11062">
    <property type="entry name" value="EXOSTOSIN HEPARAN SULFATE GLYCOSYLTRANSFERASE -RELATED"/>
    <property type="match status" value="1"/>
</dbReference>
<protein>
    <recommendedName>
        <fullName evidence="8">Exostosin GT47 domain-containing protein</fullName>
    </recommendedName>
</protein>
<dbReference type="Proteomes" id="UP000091857">
    <property type="component" value="Chromosome 16"/>
</dbReference>
<feature type="domain" description="Exostosin GT47" evidence="8">
    <location>
        <begin position="288"/>
        <end position="568"/>
    </location>
</feature>
<comment type="similarity">
    <text evidence="2">Belongs to the glycosyltransferase 47 family.</text>
</comment>
<keyword evidence="10" id="KW-1185">Reference proteome</keyword>
<keyword evidence="5" id="KW-0333">Golgi apparatus</keyword>
<evidence type="ECO:0000256" key="2">
    <source>
        <dbReference type="ARBA" id="ARBA00010271"/>
    </source>
</evidence>
<keyword evidence="7" id="KW-0812">Transmembrane</keyword>
<comment type="caution">
    <text evidence="9">The sequence shown here is derived from an EMBL/GenBank/DDBJ whole genome shotgun (WGS) entry which is preliminary data.</text>
</comment>
<name>A0A2C9U9N8_MANES</name>
<keyword evidence="7" id="KW-0472">Membrane</keyword>
<dbReference type="PANTHER" id="PTHR11062:SF236">
    <property type="entry name" value="GLYCOSYLTRANSFERASE PLANT-LIKE PROTEIN"/>
    <property type="match status" value="1"/>
</dbReference>
<keyword evidence="3" id="KW-0328">Glycosyltransferase</keyword>
<feature type="region of interest" description="Disordered" evidence="6">
    <location>
        <begin position="77"/>
        <end position="118"/>
    </location>
</feature>
<sequence length="619" mass="70384">MDQGFRFLCQAEARRLLFLMGATIALLIAIQYFEFPSIRVLSFFSIDNNISFLPRESSSSNFEMSDNMIPSNGLNSTIASAPHERTNSSEASFSKKQAAEGNKSKEMEGSAKSNYALESNGGSVNTSGFVSNATTSEDHVAQNKTSILEKGENSVNGSEVEKAMAPEISFTNVTEDVASVSERSRSSDSAAIVNKEENAGPLPSNLSKKKFWKAPSRVVSISQMNELLQQSRALSNSVRPLWPLEVDQRMVFARSQIENAPGIENDTVLYAPIYRNASMFKRSYELMERMLKVYIYKDGPKPIFHQPILEGIYASEGWFMKLMEANENFVTKDPREAHLFYIPFSSRLLQLTLYVRKSHNRTNLIEYMKNYVDMVAANHTFWNRTGGADHFVAACHDWAPAETRGLMLNCIRALCNADIDVGFSIGKDVSLPETYVKSSQNPIKNLEGNPPSQRPFLAFFAGNLHGYVRPILLEYWENKDPNMKIFGPLPHVKGNAIYIQYMKSSKYCICPRGHEVNSPRIVESIFYECVPVIISDNYIPPLFEVLDWESFAVFVPEKDIPDLKNILLSIPEKRYVEMHKRVTKVQQHFLWHSEPVKYDLFHMILHSVWYNRVFQMRPA</sequence>
<keyword evidence="4" id="KW-0735">Signal-anchor</keyword>
<dbReference type="Pfam" id="PF03016">
    <property type="entry name" value="Exostosin_GT47"/>
    <property type="match status" value="1"/>
</dbReference>
<evidence type="ECO:0000259" key="8">
    <source>
        <dbReference type="Pfam" id="PF03016"/>
    </source>
</evidence>
<evidence type="ECO:0000313" key="10">
    <source>
        <dbReference type="Proteomes" id="UP000091857"/>
    </source>
</evidence>
<proteinExistence type="inferred from homology"/>
<dbReference type="Gramene" id="Manes.16G076000.1.v8.1">
    <property type="protein sequence ID" value="Manes.16G076000.1.v8.1.CDS"/>
    <property type="gene ID" value="Manes.16G076000.v8.1"/>
</dbReference>
<dbReference type="EMBL" id="CM004402">
    <property type="protein sequence ID" value="OAY26804.1"/>
    <property type="molecule type" value="Genomic_DNA"/>
</dbReference>
<dbReference type="InterPro" id="IPR040911">
    <property type="entry name" value="Exostosin_GT47"/>
</dbReference>
<dbReference type="GO" id="GO:0000139">
    <property type="term" value="C:Golgi membrane"/>
    <property type="evidence" value="ECO:0007669"/>
    <property type="project" value="UniProtKB-SubCell"/>
</dbReference>